<evidence type="ECO:0000256" key="1">
    <source>
        <dbReference type="ARBA" id="ARBA00022679"/>
    </source>
</evidence>
<evidence type="ECO:0000313" key="4">
    <source>
        <dbReference type="EMBL" id="GLL07378.1"/>
    </source>
</evidence>
<evidence type="ECO:0000259" key="3">
    <source>
        <dbReference type="Pfam" id="PF13427"/>
    </source>
</evidence>
<dbReference type="InterPro" id="IPR025184">
    <property type="entry name" value="AadA_C"/>
</dbReference>
<keyword evidence="1" id="KW-0808">Transferase</keyword>
<evidence type="ECO:0000313" key="5">
    <source>
        <dbReference type="Proteomes" id="UP001143480"/>
    </source>
</evidence>
<dbReference type="SUPFAM" id="SSF81301">
    <property type="entry name" value="Nucleotidyltransferase"/>
    <property type="match status" value="1"/>
</dbReference>
<dbReference type="Pfam" id="PF01909">
    <property type="entry name" value="NTP_transf_2"/>
    <property type="match status" value="1"/>
</dbReference>
<gene>
    <name evidence="4" type="ORF">GCM10017581_091300</name>
</gene>
<dbReference type="InterPro" id="IPR043519">
    <property type="entry name" value="NT_sf"/>
</dbReference>
<evidence type="ECO:0000259" key="2">
    <source>
        <dbReference type="Pfam" id="PF01909"/>
    </source>
</evidence>
<comment type="caution">
    <text evidence="4">The sequence shown here is derived from an EMBL/GenBank/DDBJ whole genome shotgun (WGS) entry which is preliminary data.</text>
</comment>
<dbReference type="CDD" id="cd05403">
    <property type="entry name" value="NT_KNTase_like"/>
    <property type="match status" value="1"/>
</dbReference>
<protein>
    <recommendedName>
        <fullName evidence="6">Nucleotidyltransferase-like protein</fullName>
    </recommendedName>
</protein>
<feature type="domain" description="Polymerase nucleotidyl transferase" evidence="2">
    <location>
        <begin position="5"/>
        <end position="38"/>
    </location>
</feature>
<sequence length="238" mass="26403">MIELPPFVEGVYLVGSSALGDYREGVSDLDFVALLRTPPTPAEIDALAAVHRAHRRTRPSLDGTYVTRADLAAPPTAAPSGPSVHANRFSPATAFAHDPITWHTLAHHGVTVRGPEPSTLDIHTDDAALVSWTRANADSYWRPWLRHSRFTLLRDWGVTWGVLGLSRIAYTIRTADITAKTTAGEWALSVYDHHAPILREALRLRRGESQRLFPSRRTRRTAAAEFMHTVLADLDHRA</sequence>
<name>A0A9W6NSD5_9ACTN</name>
<feature type="domain" description="Adenylyltransferase AadA C-terminal" evidence="3">
    <location>
        <begin position="161"/>
        <end position="227"/>
    </location>
</feature>
<reference evidence="4" key="2">
    <citation type="submission" date="2023-01" db="EMBL/GenBank/DDBJ databases">
        <authorList>
            <person name="Sun Q."/>
            <person name="Evtushenko L."/>
        </authorList>
    </citation>
    <scope>NUCLEOTIDE SEQUENCE</scope>
    <source>
        <strain evidence="4">VKM Ac-1321</strain>
    </source>
</reference>
<keyword evidence="5" id="KW-1185">Reference proteome</keyword>
<reference evidence="4" key="1">
    <citation type="journal article" date="2014" name="Int. J. Syst. Evol. Microbiol.">
        <title>Complete genome sequence of Corynebacterium casei LMG S-19264T (=DSM 44701T), isolated from a smear-ripened cheese.</title>
        <authorList>
            <consortium name="US DOE Joint Genome Institute (JGI-PGF)"/>
            <person name="Walter F."/>
            <person name="Albersmeier A."/>
            <person name="Kalinowski J."/>
            <person name="Ruckert C."/>
        </authorList>
    </citation>
    <scope>NUCLEOTIDE SEQUENCE</scope>
    <source>
        <strain evidence="4">VKM Ac-1321</strain>
    </source>
</reference>
<accession>A0A9W6NSD5</accession>
<proteinExistence type="predicted"/>
<organism evidence="4 5">
    <name type="scientific">Dactylosporangium matsuzakiense</name>
    <dbReference type="NCBI Taxonomy" id="53360"/>
    <lineage>
        <taxon>Bacteria</taxon>
        <taxon>Bacillati</taxon>
        <taxon>Actinomycetota</taxon>
        <taxon>Actinomycetes</taxon>
        <taxon>Micromonosporales</taxon>
        <taxon>Micromonosporaceae</taxon>
        <taxon>Dactylosporangium</taxon>
    </lineage>
</organism>
<dbReference type="GO" id="GO:0016779">
    <property type="term" value="F:nucleotidyltransferase activity"/>
    <property type="evidence" value="ECO:0007669"/>
    <property type="project" value="InterPro"/>
</dbReference>
<evidence type="ECO:0008006" key="6">
    <source>
        <dbReference type="Google" id="ProtNLM"/>
    </source>
</evidence>
<dbReference type="AlphaFoldDB" id="A0A9W6NSD5"/>
<dbReference type="Proteomes" id="UP001143480">
    <property type="component" value="Unassembled WGS sequence"/>
</dbReference>
<dbReference type="EMBL" id="BSFP01000093">
    <property type="protein sequence ID" value="GLL07378.1"/>
    <property type="molecule type" value="Genomic_DNA"/>
</dbReference>
<dbReference type="InterPro" id="IPR002934">
    <property type="entry name" value="Polymerase_NTP_transf_dom"/>
</dbReference>
<dbReference type="RefSeq" id="WP_261959277.1">
    <property type="nucleotide sequence ID" value="NZ_BAAAXA010000001.1"/>
</dbReference>
<dbReference type="Pfam" id="PF13427">
    <property type="entry name" value="AadA_C"/>
    <property type="match status" value="1"/>
</dbReference>